<dbReference type="AlphaFoldDB" id="A0A022QJ94"/>
<gene>
    <name evidence="1" type="ORF">MIMGU_mgv11b0209582mg</name>
</gene>
<dbReference type="Proteomes" id="UP000030748">
    <property type="component" value="Unassembled WGS sequence"/>
</dbReference>
<organism evidence="1 2">
    <name type="scientific">Erythranthe guttata</name>
    <name type="common">Yellow monkey flower</name>
    <name type="synonym">Mimulus guttatus</name>
    <dbReference type="NCBI Taxonomy" id="4155"/>
    <lineage>
        <taxon>Eukaryota</taxon>
        <taxon>Viridiplantae</taxon>
        <taxon>Streptophyta</taxon>
        <taxon>Embryophyta</taxon>
        <taxon>Tracheophyta</taxon>
        <taxon>Spermatophyta</taxon>
        <taxon>Magnoliopsida</taxon>
        <taxon>eudicotyledons</taxon>
        <taxon>Gunneridae</taxon>
        <taxon>Pentapetalae</taxon>
        <taxon>asterids</taxon>
        <taxon>lamiids</taxon>
        <taxon>Lamiales</taxon>
        <taxon>Phrymaceae</taxon>
        <taxon>Erythranthe</taxon>
    </lineage>
</organism>
<evidence type="ECO:0000313" key="1">
    <source>
        <dbReference type="EMBL" id="EYU27348.1"/>
    </source>
</evidence>
<keyword evidence="2" id="KW-1185">Reference proteome</keyword>
<feature type="non-terminal residue" evidence="1">
    <location>
        <position position="1"/>
    </location>
</feature>
<protein>
    <submittedName>
        <fullName evidence="1">Uncharacterized protein</fullName>
    </submittedName>
</protein>
<sequence length="33" mass="4200">FFFVSCICWNRWCWVERDLYTREKSKPTIGYKH</sequence>
<dbReference type="EMBL" id="KI631456">
    <property type="protein sequence ID" value="EYU27348.1"/>
    <property type="molecule type" value="Genomic_DNA"/>
</dbReference>
<reference evidence="1 2" key="1">
    <citation type="journal article" date="2013" name="Proc. Natl. Acad. Sci. U.S.A.">
        <title>Fine-scale variation in meiotic recombination in Mimulus inferred from population shotgun sequencing.</title>
        <authorList>
            <person name="Hellsten U."/>
            <person name="Wright K.M."/>
            <person name="Jenkins J."/>
            <person name="Shu S."/>
            <person name="Yuan Y."/>
            <person name="Wessler S.R."/>
            <person name="Schmutz J."/>
            <person name="Willis J.H."/>
            <person name="Rokhsar D.S."/>
        </authorList>
    </citation>
    <scope>NUCLEOTIDE SEQUENCE [LARGE SCALE GENOMIC DNA]</scope>
    <source>
        <strain evidence="2">cv. DUN x IM62</strain>
    </source>
</reference>
<accession>A0A022QJ94</accession>
<evidence type="ECO:0000313" key="2">
    <source>
        <dbReference type="Proteomes" id="UP000030748"/>
    </source>
</evidence>
<name>A0A022QJ94_ERYGU</name>
<proteinExistence type="predicted"/>